<accession>A0AAW9SEY1</accession>
<feature type="transmembrane region" description="Helical" evidence="1">
    <location>
        <begin position="81"/>
        <end position="106"/>
    </location>
</feature>
<feature type="transmembrane region" description="Helical" evidence="1">
    <location>
        <begin position="235"/>
        <end position="250"/>
    </location>
</feature>
<protein>
    <recommendedName>
        <fullName evidence="4">Phosphate/sulfate permease</fullName>
    </recommendedName>
</protein>
<evidence type="ECO:0000313" key="3">
    <source>
        <dbReference type="Proteomes" id="UP001403385"/>
    </source>
</evidence>
<name>A0AAW9SEY1_9BACT</name>
<dbReference type="RefSeq" id="WP_346822191.1">
    <property type="nucleotide sequence ID" value="NZ_JBDKWZ010000008.1"/>
</dbReference>
<dbReference type="Proteomes" id="UP001403385">
    <property type="component" value="Unassembled WGS sequence"/>
</dbReference>
<keyword evidence="3" id="KW-1185">Reference proteome</keyword>
<gene>
    <name evidence="2" type="ORF">AAG747_15950</name>
</gene>
<dbReference type="AlphaFoldDB" id="A0AAW9SEY1"/>
<dbReference type="EMBL" id="JBDKWZ010000008">
    <property type="protein sequence ID" value="MEN7549416.1"/>
    <property type="molecule type" value="Genomic_DNA"/>
</dbReference>
<organism evidence="2 3">
    <name type="scientific">Rapidithrix thailandica</name>
    <dbReference type="NCBI Taxonomy" id="413964"/>
    <lineage>
        <taxon>Bacteria</taxon>
        <taxon>Pseudomonadati</taxon>
        <taxon>Bacteroidota</taxon>
        <taxon>Cytophagia</taxon>
        <taxon>Cytophagales</taxon>
        <taxon>Flammeovirgaceae</taxon>
        <taxon>Rapidithrix</taxon>
    </lineage>
</organism>
<keyword evidence="1" id="KW-0812">Transmembrane</keyword>
<feature type="transmembrane region" description="Helical" evidence="1">
    <location>
        <begin position="197"/>
        <end position="214"/>
    </location>
</feature>
<evidence type="ECO:0000256" key="1">
    <source>
        <dbReference type="SAM" id="Phobius"/>
    </source>
</evidence>
<proteinExistence type="predicted"/>
<comment type="caution">
    <text evidence="2">The sequence shown here is derived from an EMBL/GenBank/DDBJ whole genome shotgun (WGS) entry which is preliminary data.</text>
</comment>
<reference evidence="2 3" key="1">
    <citation type="submission" date="2024-04" db="EMBL/GenBank/DDBJ databases">
        <title>Novel genus in family Flammeovirgaceae.</title>
        <authorList>
            <person name="Nguyen T.H."/>
            <person name="Vuong T.Q."/>
            <person name="Le H."/>
            <person name="Kim S.-G."/>
        </authorList>
    </citation>
    <scope>NUCLEOTIDE SEQUENCE [LARGE SCALE GENOMIC DNA]</scope>
    <source>
        <strain evidence="2 3">JCM 23209</strain>
    </source>
</reference>
<keyword evidence="1" id="KW-0472">Membrane</keyword>
<evidence type="ECO:0008006" key="4">
    <source>
        <dbReference type="Google" id="ProtNLM"/>
    </source>
</evidence>
<feature type="transmembrane region" description="Helical" evidence="1">
    <location>
        <begin position="295"/>
        <end position="315"/>
    </location>
</feature>
<feature type="transmembrane region" description="Helical" evidence="1">
    <location>
        <begin position="118"/>
        <end position="140"/>
    </location>
</feature>
<sequence length="316" mass="35980">MESVFMLVGFLLAGYSVVANDVIQTLGTFLSSNRERPWWVLWLYSGGILTIVLLAGWFMYGGDVSYGRLEKVAIPSPFHWYYILPPLVLLVITRFGIPVSTTFLILSIFSSSTLIEKMVIKSLLGYIIAFASAIVIYHIIAKPVEKYFIDTKIRISDKKWLILQWVSTGFLWSQWLIQDLANIYVFLPRNEEFHLSYLLMSMAVLLAILGFIYYSRGGEIQKIVTSKTNTTDIRSATIIDFIYGLVLLAFKNMSNIPMSTTWVFIGLLAGREFVFSYRLKLHELGLVFRLVLKDLGKVTLGMLVSIGLVYLILYIS</sequence>
<evidence type="ECO:0000313" key="2">
    <source>
        <dbReference type="EMBL" id="MEN7549416.1"/>
    </source>
</evidence>
<keyword evidence="1" id="KW-1133">Transmembrane helix</keyword>
<feature type="transmembrane region" description="Helical" evidence="1">
    <location>
        <begin position="38"/>
        <end position="60"/>
    </location>
</feature>